<dbReference type="RefSeq" id="WP_046518538.1">
    <property type="nucleotide sequence ID" value="NZ_LAVS01000002.1"/>
</dbReference>
<keyword evidence="2" id="KW-1185">Reference proteome</keyword>
<dbReference type="Pfam" id="PF10689">
    <property type="entry name" value="DUF2496"/>
    <property type="match status" value="1"/>
</dbReference>
<evidence type="ECO:0000313" key="2">
    <source>
        <dbReference type="Proteomes" id="UP000276260"/>
    </source>
</evidence>
<dbReference type="EMBL" id="RRCF01000004">
    <property type="protein sequence ID" value="RRJ19587.1"/>
    <property type="molecule type" value="Genomic_DNA"/>
</dbReference>
<gene>
    <name evidence="1" type="ORF">EIK76_14135</name>
</gene>
<dbReference type="OrthoDB" id="6197868at2"/>
<evidence type="ECO:0000313" key="1">
    <source>
        <dbReference type="EMBL" id="RRJ19587.1"/>
    </source>
</evidence>
<proteinExistence type="predicted"/>
<name>A0A0M2T1V1_9GAMM</name>
<comment type="caution">
    <text evidence="1">The sequence shown here is derived from an EMBL/GenBank/DDBJ whole genome shotgun (WGS) entry which is preliminary data.</text>
</comment>
<protein>
    <submittedName>
        <fullName evidence="1">DUF2496 domain-containing protein</fullName>
    </submittedName>
</protein>
<sequence length="59" mass="6460">MTKTKAPALSDAPLEVQLAVELILLLEQQDLPAETVLSALSIVQQDFCKKLTKPVRPTD</sequence>
<reference evidence="1 2" key="1">
    <citation type="submission" date="2018-11" db="EMBL/GenBank/DDBJ databases">
        <title>Draft genome analysis of Rheinheimera mesophila isolated from an industrial waste site.</title>
        <authorList>
            <person name="Yu Q."/>
            <person name="Qi Y."/>
            <person name="Zhang H."/>
            <person name="Lu Y."/>
            <person name="Pu J."/>
        </authorList>
    </citation>
    <scope>NUCLEOTIDE SEQUENCE [LARGE SCALE GENOMIC DNA]</scope>
    <source>
        <strain evidence="1 2">IITR13</strain>
    </source>
</reference>
<dbReference type="InterPro" id="IPR019630">
    <property type="entry name" value="DUF2496_YbaM-rel"/>
</dbReference>
<dbReference type="Proteomes" id="UP000276260">
    <property type="component" value="Unassembled WGS sequence"/>
</dbReference>
<accession>A0A0M2T1V1</accession>
<dbReference type="AlphaFoldDB" id="A0A0M2T1V1"/>
<organism evidence="1 2">
    <name type="scientific">Rheinheimera mesophila</name>
    <dbReference type="NCBI Taxonomy" id="1547515"/>
    <lineage>
        <taxon>Bacteria</taxon>
        <taxon>Pseudomonadati</taxon>
        <taxon>Pseudomonadota</taxon>
        <taxon>Gammaproteobacteria</taxon>
        <taxon>Chromatiales</taxon>
        <taxon>Chromatiaceae</taxon>
        <taxon>Rheinheimera</taxon>
    </lineage>
</organism>